<comment type="caution">
    <text evidence="7">The sequence shown here is derived from an EMBL/GenBank/DDBJ whole genome shotgun (WGS) entry which is preliminary data.</text>
</comment>
<feature type="transmembrane region" description="Helical" evidence="6">
    <location>
        <begin position="334"/>
        <end position="360"/>
    </location>
</feature>
<feature type="transmembrane region" description="Helical" evidence="6">
    <location>
        <begin position="181"/>
        <end position="202"/>
    </location>
</feature>
<evidence type="ECO:0000256" key="5">
    <source>
        <dbReference type="ARBA" id="ARBA00023136"/>
    </source>
</evidence>
<dbReference type="PANTHER" id="PTHR30250:SF11">
    <property type="entry name" value="O-ANTIGEN TRANSPORTER-RELATED"/>
    <property type="match status" value="1"/>
</dbReference>
<evidence type="ECO:0000256" key="6">
    <source>
        <dbReference type="SAM" id="Phobius"/>
    </source>
</evidence>
<keyword evidence="2" id="KW-1003">Cell membrane</keyword>
<accession>A0A2N2F389</accession>
<dbReference type="PANTHER" id="PTHR30250">
    <property type="entry name" value="PST FAMILY PREDICTED COLANIC ACID TRANSPORTER"/>
    <property type="match status" value="1"/>
</dbReference>
<keyword evidence="5 6" id="KW-0472">Membrane</keyword>
<dbReference type="Pfam" id="PF01943">
    <property type="entry name" value="Polysacc_synt"/>
    <property type="match status" value="1"/>
</dbReference>
<feature type="transmembrane region" description="Helical" evidence="6">
    <location>
        <begin position="262"/>
        <end position="281"/>
    </location>
</feature>
<gene>
    <name evidence="7" type="ORF">CVU76_01255</name>
</gene>
<evidence type="ECO:0000256" key="2">
    <source>
        <dbReference type="ARBA" id="ARBA00022475"/>
    </source>
</evidence>
<evidence type="ECO:0000313" key="8">
    <source>
        <dbReference type="Proteomes" id="UP000233417"/>
    </source>
</evidence>
<dbReference type="Proteomes" id="UP000233417">
    <property type="component" value="Unassembled WGS sequence"/>
</dbReference>
<comment type="subcellular location">
    <subcellularLocation>
        <location evidence="1">Cell membrane</location>
        <topology evidence="1">Multi-pass membrane protein</topology>
    </subcellularLocation>
</comment>
<evidence type="ECO:0000256" key="1">
    <source>
        <dbReference type="ARBA" id="ARBA00004651"/>
    </source>
</evidence>
<evidence type="ECO:0008006" key="9">
    <source>
        <dbReference type="Google" id="ProtNLM"/>
    </source>
</evidence>
<feature type="transmembrane region" description="Helical" evidence="6">
    <location>
        <begin position="124"/>
        <end position="144"/>
    </location>
</feature>
<dbReference type="GO" id="GO:0005886">
    <property type="term" value="C:plasma membrane"/>
    <property type="evidence" value="ECO:0007669"/>
    <property type="project" value="UniProtKB-SubCell"/>
</dbReference>
<dbReference type="InterPro" id="IPR002797">
    <property type="entry name" value="Polysacc_synth"/>
</dbReference>
<feature type="transmembrane region" description="Helical" evidence="6">
    <location>
        <begin position="21"/>
        <end position="47"/>
    </location>
</feature>
<feature type="transmembrane region" description="Helical" evidence="6">
    <location>
        <begin position="301"/>
        <end position="322"/>
    </location>
</feature>
<dbReference type="EMBL" id="PHAO01000001">
    <property type="protein sequence ID" value="PKN02649.1"/>
    <property type="molecule type" value="Genomic_DNA"/>
</dbReference>
<feature type="transmembrane region" description="Helical" evidence="6">
    <location>
        <begin position="94"/>
        <end position="118"/>
    </location>
</feature>
<feature type="transmembrane region" description="Helical" evidence="6">
    <location>
        <begin position="396"/>
        <end position="415"/>
    </location>
</feature>
<keyword evidence="3 6" id="KW-0812">Transmembrane</keyword>
<sequence length="422" mass="48055">MNIKDFFITKYKNNKELSYSFGWRLTQILTKQGSSALMFFIATYFLTKGEMGIYNYMSSALFLMIAFADFGISTATSKYVAQYNTISKEKVGRVLFNSGLVIFLVSMLVVLFMAIYARSIFPEYYIYLYYALPFIFIYPLTSLLDGIYRGLKKFKTLAIVSICTGVLGILSSYILVTTYGLIGAVLTQVVFFSLYALILLLLHKGYEFKYDSKVLKDIVSYSIYFGIATLGYFLFSKVNILILGRYNLLEEIAVYELLNKIFAIYVIPFTVLGQVLAPNVVEMFSLKKYENVRRLFRRSLIYFFTLAILFVPIAMFLTKIGIEILFPQYSNGILMALLLPVALTSAKAIPVLVINTGLIASTGHAKYMAVENVVVGVINVLLNIFVIQIYGYIGVVWVTFILQSISLVVLYIVYYKRLREYC</sequence>
<proteinExistence type="predicted"/>
<feature type="transmembrane region" description="Helical" evidence="6">
    <location>
        <begin position="156"/>
        <end position="175"/>
    </location>
</feature>
<organism evidence="7 8">
    <name type="scientific">Candidatus Dojkabacteria bacterium HGW-Dojkabacteria-1</name>
    <dbReference type="NCBI Taxonomy" id="2013761"/>
    <lineage>
        <taxon>Bacteria</taxon>
        <taxon>Candidatus Dojkabacteria</taxon>
    </lineage>
</organism>
<reference evidence="7 8" key="1">
    <citation type="journal article" date="2017" name="ISME J.">
        <title>Potential for microbial H2 and metal transformations associated with novel bacteria and archaea in deep terrestrial subsurface sediments.</title>
        <authorList>
            <person name="Hernsdorf A.W."/>
            <person name="Amano Y."/>
            <person name="Miyakawa K."/>
            <person name="Ise K."/>
            <person name="Suzuki Y."/>
            <person name="Anantharaman K."/>
            <person name="Probst A."/>
            <person name="Burstein D."/>
            <person name="Thomas B.C."/>
            <person name="Banfield J.F."/>
        </authorList>
    </citation>
    <scope>NUCLEOTIDE SEQUENCE [LARGE SCALE GENOMIC DNA]</scope>
    <source>
        <strain evidence="7">HGW-Dojkabacteria-1</strain>
    </source>
</reference>
<name>A0A2N2F389_9BACT</name>
<evidence type="ECO:0000256" key="3">
    <source>
        <dbReference type="ARBA" id="ARBA00022692"/>
    </source>
</evidence>
<protein>
    <recommendedName>
        <fullName evidence="9">Polysaccharide biosynthesis protein C-terminal domain-containing protein</fullName>
    </recommendedName>
</protein>
<feature type="transmembrane region" description="Helical" evidence="6">
    <location>
        <begin position="372"/>
        <end position="390"/>
    </location>
</feature>
<feature type="transmembrane region" description="Helical" evidence="6">
    <location>
        <begin position="53"/>
        <end position="73"/>
    </location>
</feature>
<feature type="transmembrane region" description="Helical" evidence="6">
    <location>
        <begin position="223"/>
        <end position="242"/>
    </location>
</feature>
<keyword evidence="4 6" id="KW-1133">Transmembrane helix</keyword>
<dbReference type="InterPro" id="IPR050833">
    <property type="entry name" value="Poly_Biosynth_Transport"/>
</dbReference>
<evidence type="ECO:0000313" key="7">
    <source>
        <dbReference type="EMBL" id="PKN02649.1"/>
    </source>
</evidence>
<evidence type="ECO:0000256" key="4">
    <source>
        <dbReference type="ARBA" id="ARBA00022989"/>
    </source>
</evidence>
<dbReference type="AlphaFoldDB" id="A0A2N2F389"/>